<dbReference type="InterPro" id="IPR041413">
    <property type="entry name" value="MLTR_LBD"/>
</dbReference>
<dbReference type="CDD" id="cd00093">
    <property type="entry name" value="HTH_XRE"/>
    <property type="match status" value="1"/>
</dbReference>
<dbReference type="AlphaFoldDB" id="A0A158FP48"/>
<dbReference type="Gene3D" id="1.10.260.40">
    <property type="entry name" value="lambda repressor-like DNA-binding domains"/>
    <property type="match status" value="1"/>
</dbReference>
<protein>
    <submittedName>
        <fullName evidence="2">XRE family transcriptional regulator</fullName>
    </submittedName>
</protein>
<gene>
    <name evidence="2" type="ORF">AWB69_01442</name>
</gene>
<evidence type="ECO:0000313" key="2">
    <source>
        <dbReference type="EMBL" id="SAL21535.1"/>
    </source>
</evidence>
<dbReference type="Pfam" id="PF17765">
    <property type="entry name" value="MLTR_LBD"/>
    <property type="match status" value="1"/>
</dbReference>
<dbReference type="InterPro" id="IPR001387">
    <property type="entry name" value="Cro/C1-type_HTH"/>
</dbReference>
<reference evidence="2 3" key="1">
    <citation type="submission" date="2016-01" db="EMBL/GenBank/DDBJ databases">
        <authorList>
            <person name="Oliw E.H."/>
        </authorList>
    </citation>
    <scope>NUCLEOTIDE SEQUENCE [LARGE SCALE GENOMIC DNA]</scope>
    <source>
        <strain evidence="2">LMG 27134</strain>
    </source>
</reference>
<dbReference type="Proteomes" id="UP000054683">
    <property type="component" value="Unassembled WGS sequence"/>
</dbReference>
<evidence type="ECO:0000313" key="3">
    <source>
        <dbReference type="Proteomes" id="UP000054683"/>
    </source>
</evidence>
<dbReference type="SMART" id="SM00530">
    <property type="entry name" value="HTH_XRE"/>
    <property type="match status" value="1"/>
</dbReference>
<sequence length="308" mass="34856">MLATVVCLARSIMDNHPILVANERPMNSARLNIKPPANELGLLLRQWRDMRGRSQFELSLDAGVSQRHISFIESGRSVPSRQMLMDVAQALDVPLRERNTLLLAAGYAPLYQESAWDALEMQSVSNALGRILRQHEPFPAVVMDRYWNVLMTNKSTPRFFNCFIDMAARKGPRNMLHLMFDPAGMRPFVANWEDVAKSLIQRVYRESVGHVIDEKTRELLTALLAYPDVQTDWKSPRTLSTVSATRTLPVIPISFVKDDQVLSYFSMVTTVGTPQTVAAQELRIECMFPADDETETRHIAMLGNVPVE</sequence>
<dbReference type="PANTHER" id="PTHR35010:SF4">
    <property type="entry name" value="BLL5781 PROTEIN"/>
    <property type="match status" value="1"/>
</dbReference>
<feature type="domain" description="HTH cro/C1-type" evidence="1">
    <location>
        <begin position="44"/>
        <end position="98"/>
    </location>
</feature>
<dbReference type="SUPFAM" id="SSF47413">
    <property type="entry name" value="lambda repressor-like DNA-binding domains"/>
    <property type="match status" value="1"/>
</dbReference>
<dbReference type="InterPro" id="IPR010982">
    <property type="entry name" value="Lambda_DNA-bd_dom_sf"/>
</dbReference>
<evidence type="ECO:0000259" key="1">
    <source>
        <dbReference type="PROSITE" id="PS50943"/>
    </source>
</evidence>
<dbReference type="PROSITE" id="PS50943">
    <property type="entry name" value="HTH_CROC1"/>
    <property type="match status" value="1"/>
</dbReference>
<accession>A0A158FP48</accession>
<dbReference type="EMBL" id="FCOK02000006">
    <property type="protein sequence ID" value="SAL21535.1"/>
    <property type="molecule type" value="Genomic_DNA"/>
</dbReference>
<name>A0A158FP48_9BURK</name>
<dbReference type="GO" id="GO:0003677">
    <property type="term" value="F:DNA binding"/>
    <property type="evidence" value="ECO:0007669"/>
    <property type="project" value="InterPro"/>
</dbReference>
<organism evidence="2 3">
    <name type="scientific">Caballeronia udeis</name>
    <dbReference type="NCBI Taxonomy" id="1232866"/>
    <lineage>
        <taxon>Bacteria</taxon>
        <taxon>Pseudomonadati</taxon>
        <taxon>Pseudomonadota</taxon>
        <taxon>Betaproteobacteria</taxon>
        <taxon>Burkholderiales</taxon>
        <taxon>Burkholderiaceae</taxon>
        <taxon>Caballeronia</taxon>
    </lineage>
</organism>
<dbReference type="Gene3D" id="3.30.450.180">
    <property type="match status" value="1"/>
</dbReference>
<dbReference type="Pfam" id="PF01381">
    <property type="entry name" value="HTH_3"/>
    <property type="match status" value="1"/>
</dbReference>
<dbReference type="PANTHER" id="PTHR35010">
    <property type="entry name" value="BLL4672 PROTEIN-RELATED"/>
    <property type="match status" value="1"/>
</dbReference>
<proteinExistence type="predicted"/>